<dbReference type="GO" id="GO:0005739">
    <property type="term" value="C:mitochondrion"/>
    <property type="evidence" value="ECO:0007669"/>
    <property type="project" value="TreeGrafter"/>
</dbReference>
<proteinExistence type="predicted"/>
<keyword evidence="1" id="KW-0472">Membrane</keyword>
<organism evidence="2 3">
    <name type="scientific">Cyprinus carpio</name>
    <name type="common">Common carp</name>
    <dbReference type="NCBI Taxonomy" id="7962"/>
    <lineage>
        <taxon>Eukaryota</taxon>
        <taxon>Metazoa</taxon>
        <taxon>Chordata</taxon>
        <taxon>Craniata</taxon>
        <taxon>Vertebrata</taxon>
        <taxon>Euteleostomi</taxon>
        <taxon>Actinopterygii</taxon>
        <taxon>Neopterygii</taxon>
        <taxon>Teleostei</taxon>
        <taxon>Ostariophysi</taxon>
        <taxon>Cypriniformes</taxon>
        <taxon>Cyprinidae</taxon>
        <taxon>Cyprininae</taxon>
        <taxon>Cyprinus</taxon>
    </lineage>
</organism>
<feature type="transmembrane region" description="Helical" evidence="1">
    <location>
        <begin position="12"/>
        <end position="34"/>
    </location>
</feature>
<name>A0A8C1JD17_CYPCA</name>
<evidence type="ECO:0000256" key="1">
    <source>
        <dbReference type="SAM" id="Phobius"/>
    </source>
</evidence>
<dbReference type="GO" id="GO:0004364">
    <property type="term" value="F:glutathione transferase activity"/>
    <property type="evidence" value="ECO:0007669"/>
    <property type="project" value="TreeGrafter"/>
</dbReference>
<dbReference type="GO" id="GO:0004602">
    <property type="term" value="F:glutathione peroxidase activity"/>
    <property type="evidence" value="ECO:0007669"/>
    <property type="project" value="TreeGrafter"/>
</dbReference>
<dbReference type="GO" id="GO:0006749">
    <property type="term" value="P:glutathione metabolic process"/>
    <property type="evidence" value="ECO:0007669"/>
    <property type="project" value="TreeGrafter"/>
</dbReference>
<dbReference type="GO" id="GO:0005777">
    <property type="term" value="C:peroxisome"/>
    <property type="evidence" value="ECO:0007669"/>
    <property type="project" value="TreeGrafter"/>
</dbReference>
<keyword evidence="1" id="KW-1133">Transmembrane helix</keyword>
<accession>A0A8C1JD17</accession>
<keyword evidence="1" id="KW-0812">Transmembrane</keyword>
<dbReference type="Gene3D" id="3.40.30.10">
    <property type="entry name" value="Glutaredoxin"/>
    <property type="match status" value="1"/>
</dbReference>
<dbReference type="PANTHER" id="PTHR42943:SF2">
    <property type="entry name" value="GLUTATHIONE S-TRANSFERASE KAPPA 1"/>
    <property type="match status" value="1"/>
</dbReference>
<dbReference type="PANTHER" id="PTHR42943">
    <property type="entry name" value="GLUTATHIONE S-TRANSFERASE KAPPA"/>
    <property type="match status" value="1"/>
</dbReference>
<evidence type="ECO:0000313" key="3">
    <source>
        <dbReference type="Proteomes" id="UP000694427"/>
    </source>
</evidence>
<reference evidence="2" key="1">
    <citation type="submission" date="2025-08" db="UniProtKB">
        <authorList>
            <consortium name="Ensembl"/>
        </authorList>
    </citation>
    <scope>IDENTIFICATION</scope>
</reference>
<protein>
    <submittedName>
        <fullName evidence="2">Uncharacterized protein</fullName>
    </submittedName>
</protein>
<keyword evidence="3" id="KW-1185">Reference proteome</keyword>
<sequence>MFSSGKVVELFYAVSAQDILIYVLILCFTVLCRYRNVWNINLKFKPAFLTGLMYMVSDLKLRSDLSEKDSLNVMCFVTAVAEKGKEGDTLERVSRELWTRKWHTHQDITQPASLTDMIINSILRCLSSPSHLFNKFEEILTLSKSQLIKDKLKSVKEEALFYLFLHCFGFLFIVCHVNGKAKVFVGSDGFELMAYFIVESIFIQLSG</sequence>
<dbReference type="Proteomes" id="UP000694427">
    <property type="component" value="Unplaced"/>
</dbReference>
<evidence type="ECO:0000313" key="2">
    <source>
        <dbReference type="Ensembl" id="ENSCCRP00010030375.1"/>
    </source>
</evidence>
<feature type="transmembrane region" description="Helical" evidence="1">
    <location>
        <begin position="159"/>
        <end position="179"/>
    </location>
</feature>
<dbReference type="Ensembl" id="ENSCCRT00010033301.1">
    <property type="protein sequence ID" value="ENSCCRP00010030375.1"/>
    <property type="gene ID" value="ENSCCRG00010012962.1"/>
</dbReference>
<dbReference type="InterPro" id="IPR051924">
    <property type="entry name" value="GST_Kappa/NadH"/>
</dbReference>
<reference evidence="2" key="2">
    <citation type="submission" date="2025-09" db="UniProtKB">
        <authorList>
            <consortium name="Ensembl"/>
        </authorList>
    </citation>
    <scope>IDENTIFICATION</scope>
</reference>
<dbReference type="AlphaFoldDB" id="A0A8C1JD17"/>